<gene>
    <name evidence="1" type="ORF">CRE_14499</name>
</gene>
<name>E3M982_CAERE</name>
<reference evidence="1" key="1">
    <citation type="submission" date="2007-07" db="EMBL/GenBank/DDBJ databases">
        <title>PCAP assembly of the Caenorhabditis remanei genome.</title>
        <authorList>
            <consortium name="The Caenorhabditis remanei Sequencing Consortium"/>
            <person name="Wilson R.K."/>
        </authorList>
    </citation>
    <scope>NUCLEOTIDE SEQUENCE [LARGE SCALE GENOMIC DNA]</scope>
    <source>
        <strain evidence="1">PB4641</strain>
    </source>
</reference>
<evidence type="ECO:0000313" key="2">
    <source>
        <dbReference type="Proteomes" id="UP000008281"/>
    </source>
</evidence>
<dbReference type="AlphaFoldDB" id="E3M982"/>
<proteinExistence type="predicted"/>
<dbReference type="Proteomes" id="UP000008281">
    <property type="component" value="Unassembled WGS sequence"/>
</dbReference>
<dbReference type="Pfam" id="PF12078">
    <property type="entry name" value="DUF3557"/>
    <property type="match status" value="1"/>
</dbReference>
<dbReference type="HOGENOM" id="CLU_761279_0_0_1"/>
<dbReference type="InParanoid" id="E3M982"/>
<dbReference type="InterPro" id="IPR021942">
    <property type="entry name" value="DUF3557"/>
</dbReference>
<protein>
    <submittedName>
        <fullName evidence="1">Uncharacterized protein</fullName>
    </submittedName>
</protein>
<sequence>MSAPRVIETTFGGCKMHIIGKPPAWYQTPEEKSASNSYGVMASATKPLNYSSAKAVLEHMDANRRIALVAKNPKIFGAIDKCVPYHFQNLKFSQEGILINQKLFARFTPNLGHMQMLKAFLGANRVHSVDCLTANDMNSISGLPKNLQLKVNKMVFRDQTLQVLQAVRQVILAECFPLKHMCIFPDHPEDTIFNNRITSADTDTMALILPEPKYGEPQFAEPLKMLRHPNVEINDFEITFSDFVRVAQDWMRSPRPIGTKFGMTTNRYQKYIGAVYGALDCKVFSDRYIHVLQLRSLTQIWKWALLEDCDPRRQISVLRAGASAFARPRALNGSDGGGGNRTCGSILHVRSPFPNSIFLVLLFS</sequence>
<dbReference type="PANTHER" id="PTHR31379">
    <property type="entry name" value="F-BOX C PROTEIN-RELATED-RELATED"/>
    <property type="match status" value="1"/>
</dbReference>
<dbReference type="PANTHER" id="PTHR31379:SF1">
    <property type="entry name" value="F-BOX C PROTEIN-RELATED"/>
    <property type="match status" value="1"/>
</dbReference>
<dbReference type="EMBL" id="DS268430">
    <property type="protein sequence ID" value="EFO96176.1"/>
    <property type="molecule type" value="Genomic_DNA"/>
</dbReference>
<keyword evidence="2" id="KW-1185">Reference proteome</keyword>
<organism evidence="2">
    <name type="scientific">Caenorhabditis remanei</name>
    <name type="common">Caenorhabditis vulgaris</name>
    <dbReference type="NCBI Taxonomy" id="31234"/>
    <lineage>
        <taxon>Eukaryota</taxon>
        <taxon>Metazoa</taxon>
        <taxon>Ecdysozoa</taxon>
        <taxon>Nematoda</taxon>
        <taxon>Chromadorea</taxon>
        <taxon>Rhabditida</taxon>
        <taxon>Rhabditina</taxon>
        <taxon>Rhabditomorpha</taxon>
        <taxon>Rhabditoidea</taxon>
        <taxon>Rhabditidae</taxon>
        <taxon>Peloderinae</taxon>
        <taxon>Caenorhabditis</taxon>
    </lineage>
</organism>
<accession>E3M982</accession>
<evidence type="ECO:0000313" key="1">
    <source>
        <dbReference type="EMBL" id="EFO96176.1"/>
    </source>
</evidence>